<proteinExistence type="predicted"/>
<sequence>MYQCIGVAKSGWFGTSSKGCGQKWHDDTDRCPNCYGLLIPESMVKDHHRENMIQQTKEDRHSQAHRKSIDDVSVQTVIDFLKHNQYDYEMSENDDSIKKVITWLLLQVQK</sequence>
<organism evidence="1 2">
    <name type="scientific">Paenibacillus illinoisensis</name>
    <dbReference type="NCBI Taxonomy" id="59845"/>
    <lineage>
        <taxon>Bacteria</taxon>
        <taxon>Bacillati</taxon>
        <taxon>Bacillota</taxon>
        <taxon>Bacilli</taxon>
        <taxon>Bacillales</taxon>
        <taxon>Paenibacillaceae</taxon>
        <taxon>Paenibacillus</taxon>
    </lineage>
</organism>
<dbReference type="EMBL" id="PRLG01000020">
    <property type="protein sequence ID" value="PYY28243.1"/>
    <property type="molecule type" value="Genomic_DNA"/>
</dbReference>
<dbReference type="AlphaFoldDB" id="A0A2W0C698"/>
<evidence type="ECO:0000313" key="1">
    <source>
        <dbReference type="EMBL" id="PYY28243.1"/>
    </source>
</evidence>
<dbReference type="RefSeq" id="WP_110759834.1">
    <property type="nucleotide sequence ID" value="NZ_PRLG01000020.1"/>
</dbReference>
<gene>
    <name evidence="1" type="ORF">PIL02S_03389</name>
</gene>
<accession>A0A2W0C698</accession>
<name>A0A2W0C698_9BACL</name>
<evidence type="ECO:0000313" key="2">
    <source>
        <dbReference type="Proteomes" id="UP000247459"/>
    </source>
</evidence>
<dbReference type="OrthoDB" id="9947029at2"/>
<protein>
    <submittedName>
        <fullName evidence="1">Uncharacterized protein</fullName>
    </submittedName>
</protein>
<comment type="caution">
    <text evidence="1">The sequence shown here is derived from an EMBL/GenBank/DDBJ whole genome shotgun (WGS) entry which is preliminary data.</text>
</comment>
<dbReference type="Proteomes" id="UP000247459">
    <property type="component" value="Unassembled WGS sequence"/>
</dbReference>
<reference evidence="1 2" key="1">
    <citation type="submission" date="2018-01" db="EMBL/GenBank/DDBJ databases">
        <title>Genome sequence of the PGP bacterium Paenibacillus illinoisensis E3.</title>
        <authorList>
            <person name="Rolli E."/>
            <person name="Marasco R."/>
            <person name="Bessem C."/>
            <person name="Michoud G."/>
            <person name="Gaiarsa S."/>
            <person name="Borin S."/>
            <person name="Daffonchio D."/>
        </authorList>
    </citation>
    <scope>NUCLEOTIDE SEQUENCE [LARGE SCALE GENOMIC DNA]</scope>
    <source>
        <strain evidence="1 2">E3</strain>
    </source>
</reference>